<dbReference type="Pfam" id="PF08239">
    <property type="entry name" value="SH3_3"/>
    <property type="match status" value="1"/>
</dbReference>
<dbReference type="OrthoDB" id="102964at2"/>
<feature type="signal peptide" evidence="1">
    <location>
        <begin position="1"/>
        <end position="21"/>
    </location>
</feature>
<dbReference type="AlphaFoldDB" id="A0A2R8BYW6"/>
<dbReference type="RefSeq" id="WP_108895147.1">
    <property type="nucleotide sequence ID" value="NZ_ONZF01000008.1"/>
</dbReference>
<gene>
    <name evidence="3" type="ORF">PAA8504_03201</name>
</gene>
<protein>
    <recommendedName>
        <fullName evidence="2">SH3b domain-containing protein</fullName>
    </recommendedName>
</protein>
<dbReference type="InterPro" id="IPR003646">
    <property type="entry name" value="SH3-like_bac-type"/>
</dbReference>
<dbReference type="Gene3D" id="2.30.30.40">
    <property type="entry name" value="SH3 Domains"/>
    <property type="match status" value="1"/>
</dbReference>
<accession>A0A2R8BYW6</accession>
<evidence type="ECO:0000313" key="4">
    <source>
        <dbReference type="Proteomes" id="UP000244912"/>
    </source>
</evidence>
<feature type="chain" id="PRO_5015304504" description="SH3b domain-containing protein" evidence="1">
    <location>
        <begin position="22"/>
        <end position="218"/>
    </location>
</feature>
<dbReference type="InterPro" id="IPR009642">
    <property type="entry name" value="DUF1236"/>
</dbReference>
<evidence type="ECO:0000259" key="2">
    <source>
        <dbReference type="Pfam" id="PF08239"/>
    </source>
</evidence>
<reference evidence="3 4" key="1">
    <citation type="submission" date="2018-03" db="EMBL/GenBank/DDBJ databases">
        <authorList>
            <person name="Keele B.F."/>
        </authorList>
    </citation>
    <scope>NUCLEOTIDE SEQUENCE [LARGE SCALE GENOMIC DNA]</scope>
    <source>
        <strain evidence="3 4">CECT 8504</strain>
    </source>
</reference>
<proteinExistence type="predicted"/>
<evidence type="ECO:0000256" key="1">
    <source>
        <dbReference type="SAM" id="SignalP"/>
    </source>
</evidence>
<dbReference type="Proteomes" id="UP000244912">
    <property type="component" value="Unassembled WGS sequence"/>
</dbReference>
<keyword evidence="1" id="KW-0732">Signal</keyword>
<feature type="domain" description="SH3b" evidence="2">
    <location>
        <begin position="31"/>
        <end position="81"/>
    </location>
</feature>
<sequence>MLKTYLIAGVSALTIAGAAQAEVPASASTDMNLRAGPGEEFDVISPIAAADGLTVTRCIASGLWCEVVHEGTTGWAFAEYMAVVVDDQYSSFAQALTRGVIPSLPRAEVIAELDASADSTGASAVTGAAVGALIAGPAGAAAGAVVGAETDIAGETMDYVRANPVEPVNLEGDLVAGAGIPEGVDVYEVPNDDYYYAYVNGTPVLIDPETRQIVRVVE</sequence>
<name>A0A2R8BYW6_9RHOB</name>
<organism evidence="3 4">
    <name type="scientific">Palleronia abyssalis</name>
    <dbReference type="NCBI Taxonomy" id="1501240"/>
    <lineage>
        <taxon>Bacteria</taxon>
        <taxon>Pseudomonadati</taxon>
        <taxon>Pseudomonadota</taxon>
        <taxon>Alphaproteobacteria</taxon>
        <taxon>Rhodobacterales</taxon>
        <taxon>Roseobacteraceae</taxon>
        <taxon>Palleronia</taxon>
    </lineage>
</organism>
<keyword evidence="4" id="KW-1185">Reference proteome</keyword>
<dbReference type="Pfam" id="PF06823">
    <property type="entry name" value="DUF1236"/>
    <property type="match status" value="1"/>
</dbReference>
<dbReference type="EMBL" id="ONZF01000008">
    <property type="protein sequence ID" value="SPJ25350.1"/>
    <property type="molecule type" value="Genomic_DNA"/>
</dbReference>
<evidence type="ECO:0000313" key="3">
    <source>
        <dbReference type="EMBL" id="SPJ25350.1"/>
    </source>
</evidence>